<dbReference type="InterPro" id="IPR029058">
    <property type="entry name" value="AB_hydrolase_fold"/>
</dbReference>
<comment type="cofactor">
    <cofactor evidence="1">
        <name>Ca(2+)</name>
        <dbReference type="ChEBI" id="CHEBI:29108"/>
    </cofactor>
</comment>
<keyword evidence="6" id="KW-0479">Metal-binding</keyword>
<comment type="caution">
    <text evidence="17">The sequence shown here is derived from an EMBL/GenBank/DDBJ whole genome shotgun (WGS) entry which is preliminary data.</text>
</comment>
<organism evidence="17 18">
    <name type="scientific">Basidiobolus ranarum</name>
    <dbReference type="NCBI Taxonomy" id="34480"/>
    <lineage>
        <taxon>Eukaryota</taxon>
        <taxon>Fungi</taxon>
        <taxon>Fungi incertae sedis</taxon>
        <taxon>Zoopagomycota</taxon>
        <taxon>Entomophthoromycotina</taxon>
        <taxon>Basidiobolomycetes</taxon>
        <taxon>Basidiobolales</taxon>
        <taxon>Basidiobolaceae</taxon>
        <taxon>Basidiobolus</taxon>
    </lineage>
</organism>
<evidence type="ECO:0000256" key="15">
    <source>
        <dbReference type="SAM" id="MobiDB-lite"/>
    </source>
</evidence>
<keyword evidence="9" id="KW-0442">Lipid degradation</keyword>
<protein>
    <recommendedName>
        <fullName evidence="14">sn-1-specific diacylglycerol lipase</fullName>
        <ecNumber evidence="14">3.1.1.116</ecNumber>
    </recommendedName>
</protein>
<feature type="compositionally biased region" description="Polar residues" evidence="15">
    <location>
        <begin position="250"/>
        <end position="259"/>
    </location>
</feature>
<feature type="compositionally biased region" description="Basic and acidic residues" evidence="15">
    <location>
        <begin position="318"/>
        <end position="332"/>
    </location>
</feature>
<keyword evidence="18" id="KW-1185">Reference proteome</keyword>
<comment type="subcellular location">
    <subcellularLocation>
        <location evidence="2">Cell membrane</location>
        <topology evidence="2">Multi-pass membrane protein</topology>
    </subcellularLocation>
</comment>
<keyword evidence="10" id="KW-1133">Transmembrane helix</keyword>
<evidence type="ECO:0000313" key="17">
    <source>
        <dbReference type="EMBL" id="KAK9768193.1"/>
    </source>
</evidence>
<dbReference type="InterPro" id="IPR002921">
    <property type="entry name" value="Fungal_lipase-type"/>
</dbReference>
<keyword evidence="11" id="KW-0443">Lipid metabolism</keyword>
<keyword evidence="5" id="KW-0812">Transmembrane</keyword>
<dbReference type="PANTHER" id="PTHR45792">
    <property type="entry name" value="DIACYLGLYCEROL LIPASE HOMOLOG-RELATED"/>
    <property type="match status" value="1"/>
</dbReference>
<feature type="compositionally biased region" description="Basic and acidic residues" evidence="15">
    <location>
        <begin position="399"/>
        <end position="411"/>
    </location>
</feature>
<evidence type="ECO:0000256" key="4">
    <source>
        <dbReference type="ARBA" id="ARBA00022553"/>
    </source>
</evidence>
<keyword evidence="3" id="KW-1003">Cell membrane</keyword>
<dbReference type="Pfam" id="PF01764">
    <property type="entry name" value="Lipase_3"/>
    <property type="match status" value="1"/>
</dbReference>
<evidence type="ECO:0000256" key="11">
    <source>
        <dbReference type="ARBA" id="ARBA00023098"/>
    </source>
</evidence>
<evidence type="ECO:0000256" key="5">
    <source>
        <dbReference type="ARBA" id="ARBA00022692"/>
    </source>
</evidence>
<evidence type="ECO:0000256" key="12">
    <source>
        <dbReference type="ARBA" id="ARBA00023136"/>
    </source>
</evidence>
<feature type="compositionally biased region" description="Polar residues" evidence="15">
    <location>
        <begin position="412"/>
        <end position="423"/>
    </location>
</feature>
<feature type="region of interest" description="Disordered" evidence="15">
    <location>
        <begin position="312"/>
        <end position="351"/>
    </location>
</feature>
<comment type="catalytic activity">
    <reaction evidence="13">
        <text>a 1,2-diacyl-sn-glycerol + H2O = a 2-acylglycerol + a fatty acid + H(+)</text>
        <dbReference type="Rhea" id="RHEA:33275"/>
        <dbReference type="ChEBI" id="CHEBI:15377"/>
        <dbReference type="ChEBI" id="CHEBI:15378"/>
        <dbReference type="ChEBI" id="CHEBI:17389"/>
        <dbReference type="ChEBI" id="CHEBI:17815"/>
        <dbReference type="ChEBI" id="CHEBI:28868"/>
        <dbReference type="EC" id="3.1.1.116"/>
    </reaction>
    <physiologicalReaction direction="left-to-right" evidence="13">
        <dbReference type="Rhea" id="RHEA:33276"/>
    </physiologicalReaction>
</comment>
<evidence type="ECO:0000256" key="7">
    <source>
        <dbReference type="ARBA" id="ARBA00022801"/>
    </source>
</evidence>
<evidence type="ECO:0000256" key="14">
    <source>
        <dbReference type="ARBA" id="ARBA00026104"/>
    </source>
</evidence>
<dbReference type="Gene3D" id="3.40.50.1820">
    <property type="entry name" value="alpha/beta hydrolase"/>
    <property type="match status" value="1"/>
</dbReference>
<dbReference type="Proteomes" id="UP001479436">
    <property type="component" value="Unassembled WGS sequence"/>
</dbReference>
<evidence type="ECO:0000313" key="18">
    <source>
        <dbReference type="Proteomes" id="UP001479436"/>
    </source>
</evidence>
<name>A0ABR2X331_9FUNG</name>
<gene>
    <name evidence="17" type="ORF">K7432_001389</name>
</gene>
<dbReference type="EMBL" id="JASJQH010000030">
    <property type="protein sequence ID" value="KAK9768193.1"/>
    <property type="molecule type" value="Genomic_DNA"/>
</dbReference>
<feature type="region of interest" description="Disordered" evidence="15">
    <location>
        <begin position="378"/>
        <end position="423"/>
    </location>
</feature>
<dbReference type="PANTHER" id="PTHR45792:SF7">
    <property type="entry name" value="PUTATIVE (AFU_ORTHOLOGUE AFUA_6G02710)-RELATED"/>
    <property type="match status" value="1"/>
</dbReference>
<keyword evidence="12" id="KW-0472">Membrane</keyword>
<dbReference type="InterPro" id="IPR052214">
    <property type="entry name" value="DAG_Lipase-Related"/>
</dbReference>
<accession>A0ABR2X331</accession>
<evidence type="ECO:0000256" key="13">
    <source>
        <dbReference type="ARBA" id="ARBA00024531"/>
    </source>
</evidence>
<keyword evidence="8" id="KW-0106">Calcium</keyword>
<evidence type="ECO:0000256" key="9">
    <source>
        <dbReference type="ARBA" id="ARBA00022963"/>
    </source>
</evidence>
<evidence type="ECO:0000256" key="6">
    <source>
        <dbReference type="ARBA" id="ARBA00022723"/>
    </source>
</evidence>
<sequence>MTEEMVETQFPSTYYNPLTPTTLLNPEVANFITTVSTATRISLRLASIITEAIFESLKYSTSTSMDLSKRVLISAISAAKTIHSSKMYQENEIRDSISQAYFKTLDRYTTLGVYLINNTFSLAELFIHTGFQLTSKTVKTGISAAEESVRIIDGLFGSTDTSRALAAIVALVKREVYEDEDFHLAKLGNIVVLRTITKAMIAFACLQSVTHMRSSSSVRLVLMYENTVSTEGQALLKTQKRGCSDHHKPNSSPSKGLQRKSVITDSTSFIAQETTVSSWTYDSTLSMKQDHPTDYNNPSIASHSSDEVNIFAQSSSHSRTEESEFNHRDRNGEYTTIPNNEQNPTYNGGHSAAVNNGFYKLFQTINRRVTHRKSITMHGETKQSNNLSNSPLAHQTLKHQPDPHNLGDPETNRQILSNPCSCGSTHSDSNSAGGFAVQNFPQRPLIRNVSRFIRYASASYGKNFMKILGIGVLDDILHQDARHHPNHYAFAKHTSHPLESILLSSFTNMSSLSSHRLHNLVHYVAVDHSIHAIVLTCRGTLGLSDVLTDLTCDYAEMHVWGKRHLAHAGMLQSARILASARSEVHQIILQALIDHPNYGLVLCGHSLGGGVAALLSILWSVKVPSHSSIEENCFVTSLESGLPPGRSIHCFGYGMPCVASLDLSKECSGLVTSVVNHYDIVPCLSLGLLKDFKNVAMSLYEEAHIADRIISSVLGIHSGQSIYSKISRTNSSFSSSTNTMDEHQLSTLDPLDGDPDRDWFWSLIKTMRADMSSEKLYPPGVLYLLDTKATLDVQPTQRAIPATRVTMHRCENVEERFSEIMFSKSMLLDHSPRSYEDTIALLVRGLGEMSTDPTEIPRHS</sequence>
<keyword evidence="7" id="KW-0378">Hydrolase</keyword>
<evidence type="ECO:0000256" key="3">
    <source>
        <dbReference type="ARBA" id="ARBA00022475"/>
    </source>
</evidence>
<proteinExistence type="predicted"/>
<reference evidence="17 18" key="1">
    <citation type="submission" date="2023-04" db="EMBL/GenBank/DDBJ databases">
        <title>Genome of Basidiobolus ranarum AG-B5.</title>
        <authorList>
            <person name="Stajich J.E."/>
            <person name="Carter-House D."/>
            <person name="Gryganskyi A."/>
        </authorList>
    </citation>
    <scope>NUCLEOTIDE SEQUENCE [LARGE SCALE GENOMIC DNA]</scope>
    <source>
        <strain evidence="17 18">AG-B5</strain>
    </source>
</reference>
<feature type="compositionally biased region" description="Polar residues" evidence="15">
    <location>
        <begin position="382"/>
        <end position="393"/>
    </location>
</feature>
<feature type="compositionally biased region" description="Polar residues" evidence="15">
    <location>
        <begin position="333"/>
        <end position="348"/>
    </location>
</feature>
<evidence type="ECO:0000256" key="2">
    <source>
        <dbReference type="ARBA" id="ARBA00004651"/>
    </source>
</evidence>
<evidence type="ECO:0000256" key="8">
    <source>
        <dbReference type="ARBA" id="ARBA00022837"/>
    </source>
</evidence>
<dbReference type="SUPFAM" id="SSF53474">
    <property type="entry name" value="alpha/beta-Hydrolases"/>
    <property type="match status" value="1"/>
</dbReference>
<evidence type="ECO:0000259" key="16">
    <source>
        <dbReference type="Pfam" id="PF01764"/>
    </source>
</evidence>
<dbReference type="EC" id="3.1.1.116" evidence="14"/>
<evidence type="ECO:0000256" key="1">
    <source>
        <dbReference type="ARBA" id="ARBA00001913"/>
    </source>
</evidence>
<feature type="domain" description="Fungal lipase-type" evidence="16">
    <location>
        <begin position="534"/>
        <end position="685"/>
    </location>
</feature>
<dbReference type="CDD" id="cd00519">
    <property type="entry name" value="Lipase_3"/>
    <property type="match status" value="1"/>
</dbReference>
<evidence type="ECO:0000256" key="10">
    <source>
        <dbReference type="ARBA" id="ARBA00022989"/>
    </source>
</evidence>
<keyword evidence="4" id="KW-0597">Phosphoprotein</keyword>
<feature type="region of interest" description="Disordered" evidence="15">
    <location>
        <begin position="238"/>
        <end position="259"/>
    </location>
</feature>